<feature type="compositionally biased region" description="Polar residues" evidence="5">
    <location>
        <begin position="342"/>
        <end position="355"/>
    </location>
</feature>
<accession>A0A233RC16</accession>
<dbReference type="SUPFAM" id="SSF46626">
    <property type="entry name" value="Cytochrome c"/>
    <property type="match status" value="2"/>
</dbReference>
<gene>
    <name evidence="8" type="ORF">B6S08_14530</name>
</gene>
<keyword evidence="9" id="KW-1185">Reference proteome</keyword>
<reference evidence="8 9" key="1">
    <citation type="submission" date="2017-08" db="EMBL/GenBank/DDBJ databases">
        <title>A Genome Sequence of Oceanimonas doudoroffii ATCC 27123T.</title>
        <authorList>
            <person name="Brennan M.A."/>
            <person name="Maclea K.S."/>
            <person name="Mcclelland W.D."/>
            <person name="Trachtenberg A.M."/>
        </authorList>
    </citation>
    <scope>NUCLEOTIDE SEQUENCE [LARGE SCALE GENOMIC DNA]</scope>
    <source>
        <strain evidence="8 9">ATCC 27123</strain>
    </source>
</reference>
<evidence type="ECO:0000313" key="8">
    <source>
        <dbReference type="EMBL" id="OXY80942.1"/>
    </source>
</evidence>
<dbReference type="Proteomes" id="UP000242757">
    <property type="component" value="Unassembled WGS sequence"/>
</dbReference>
<dbReference type="InterPro" id="IPR036909">
    <property type="entry name" value="Cyt_c-like_dom_sf"/>
</dbReference>
<dbReference type="Gene3D" id="1.10.760.10">
    <property type="entry name" value="Cytochrome c-like domain"/>
    <property type="match status" value="2"/>
</dbReference>
<dbReference type="EMBL" id="NBIM01000006">
    <property type="protein sequence ID" value="OXY80942.1"/>
    <property type="molecule type" value="Genomic_DNA"/>
</dbReference>
<dbReference type="GO" id="GO:0020037">
    <property type="term" value="F:heme binding"/>
    <property type="evidence" value="ECO:0007669"/>
    <property type="project" value="InterPro"/>
</dbReference>
<keyword evidence="6" id="KW-0732">Signal</keyword>
<dbReference type="InterPro" id="IPR051459">
    <property type="entry name" value="Cytochrome_c-type_DH"/>
</dbReference>
<name>A0A233RC16_9GAMM</name>
<organism evidence="8 9">
    <name type="scientific">Oceanimonas doudoroffii</name>
    <dbReference type="NCBI Taxonomy" id="84158"/>
    <lineage>
        <taxon>Bacteria</taxon>
        <taxon>Pseudomonadati</taxon>
        <taxon>Pseudomonadota</taxon>
        <taxon>Gammaproteobacteria</taxon>
        <taxon>Aeromonadales</taxon>
        <taxon>Aeromonadaceae</taxon>
        <taxon>Oceanimonas</taxon>
    </lineage>
</organism>
<evidence type="ECO:0000256" key="5">
    <source>
        <dbReference type="SAM" id="MobiDB-lite"/>
    </source>
</evidence>
<proteinExistence type="predicted"/>
<sequence length="355" mass="39087">MFRISAMTLGLSLAVTGLAHAQDTAQAAHLEKLAIQEELPVGKAAGTYPSPPGWDKLPDGEFGEKVVRGYNYFVNSQSMSPEFVGNGLNCVNCHMDGGKKENAAPLWAAYMSYPAYRKKNDRINSYEERIQGCFLYSMNGTPPEHMNPVLVDLSAYAYWLAQGTLTGEQFDPAEMAIPSDEELLKGGKRDDFPFMQAYLDAGGSTEPKTPGRGYPKLAEPELPPAFARGKQVYEQECAVCHGASGEGRQVNDRYVFPPLWGPDTYNWGAGMQRVNTAAYFIKQNMPLGQPGKLTDQQAWDVAMFLDSHERPQDPRNHGSLEETVKKYHGGFSQYGKEVNGSVLGTASHPNHPNKP</sequence>
<dbReference type="InterPro" id="IPR009056">
    <property type="entry name" value="Cyt_c-like_dom"/>
</dbReference>
<dbReference type="PROSITE" id="PS51007">
    <property type="entry name" value="CYTC"/>
    <property type="match status" value="1"/>
</dbReference>
<dbReference type="PANTHER" id="PTHR35008">
    <property type="entry name" value="BLL4482 PROTEIN-RELATED"/>
    <property type="match status" value="1"/>
</dbReference>
<dbReference type="Pfam" id="PF00034">
    <property type="entry name" value="Cytochrom_C"/>
    <property type="match status" value="1"/>
</dbReference>
<evidence type="ECO:0000256" key="4">
    <source>
        <dbReference type="PROSITE-ProRule" id="PRU00433"/>
    </source>
</evidence>
<keyword evidence="3 4" id="KW-0408">Iron</keyword>
<feature type="domain" description="Cytochrome c" evidence="7">
    <location>
        <begin position="224"/>
        <end position="309"/>
    </location>
</feature>
<dbReference type="OrthoDB" id="9779283at2"/>
<dbReference type="AlphaFoldDB" id="A0A233RC16"/>
<dbReference type="GO" id="GO:0046872">
    <property type="term" value="F:metal ion binding"/>
    <property type="evidence" value="ECO:0007669"/>
    <property type="project" value="UniProtKB-KW"/>
</dbReference>
<comment type="caution">
    <text evidence="8">The sequence shown here is derived from an EMBL/GenBank/DDBJ whole genome shotgun (WGS) entry which is preliminary data.</text>
</comment>
<evidence type="ECO:0000256" key="1">
    <source>
        <dbReference type="ARBA" id="ARBA00022617"/>
    </source>
</evidence>
<evidence type="ECO:0000256" key="3">
    <source>
        <dbReference type="ARBA" id="ARBA00023004"/>
    </source>
</evidence>
<feature type="region of interest" description="Disordered" evidence="5">
    <location>
        <begin position="336"/>
        <end position="355"/>
    </location>
</feature>
<dbReference type="GO" id="GO:0009055">
    <property type="term" value="F:electron transfer activity"/>
    <property type="evidence" value="ECO:0007669"/>
    <property type="project" value="InterPro"/>
</dbReference>
<evidence type="ECO:0000256" key="2">
    <source>
        <dbReference type="ARBA" id="ARBA00022723"/>
    </source>
</evidence>
<keyword evidence="2 4" id="KW-0479">Metal-binding</keyword>
<feature type="chain" id="PRO_5012759857" evidence="6">
    <location>
        <begin position="22"/>
        <end position="355"/>
    </location>
</feature>
<evidence type="ECO:0000259" key="7">
    <source>
        <dbReference type="PROSITE" id="PS51007"/>
    </source>
</evidence>
<feature type="signal peptide" evidence="6">
    <location>
        <begin position="1"/>
        <end position="21"/>
    </location>
</feature>
<dbReference type="RefSeq" id="WP_094201532.1">
    <property type="nucleotide sequence ID" value="NZ_NBIM01000006.1"/>
</dbReference>
<evidence type="ECO:0000313" key="9">
    <source>
        <dbReference type="Proteomes" id="UP000242757"/>
    </source>
</evidence>
<dbReference type="PANTHER" id="PTHR35008:SF9">
    <property type="entry name" value="CYTOCHROME C DOMAIN-CONTAINING PROTEIN"/>
    <property type="match status" value="1"/>
</dbReference>
<keyword evidence="1 4" id="KW-0349">Heme</keyword>
<protein>
    <submittedName>
        <fullName evidence="8">Cytochrome C</fullName>
    </submittedName>
</protein>
<evidence type="ECO:0000256" key="6">
    <source>
        <dbReference type="SAM" id="SignalP"/>
    </source>
</evidence>